<reference evidence="2 3" key="1">
    <citation type="submission" date="2017-10" db="EMBL/GenBank/DDBJ databases">
        <title>Paenichitinophaga pekingensis gen. nov., sp. nov., isolated from activated sludge.</title>
        <authorList>
            <person name="Jin D."/>
            <person name="Kong X."/>
            <person name="Deng Y."/>
            <person name="Bai Z."/>
        </authorList>
    </citation>
    <scope>NUCLEOTIDE SEQUENCE [LARGE SCALE GENOMIC DNA]</scope>
    <source>
        <strain evidence="2 3">13</strain>
    </source>
</reference>
<evidence type="ECO:0000313" key="3">
    <source>
        <dbReference type="Proteomes" id="UP000220133"/>
    </source>
</evidence>
<feature type="domain" description="Beta-ketoacyl synthase-like N-terminal" evidence="1">
    <location>
        <begin position="45"/>
        <end position="181"/>
    </location>
</feature>
<keyword evidence="3" id="KW-1185">Reference proteome</keyword>
<organism evidence="2 3">
    <name type="scientific">Chitinophaga caeni</name>
    <dbReference type="NCBI Taxonomy" id="2029983"/>
    <lineage>
        <taxon>Bacteria</taxon>
        <taxon>Pseudomonadati</taxon>
        <taxon>Bacteroidota</taxon>
        <taxon>Chitinophagia</taxon>
        <taxon>Chitinophagales</taxon>
        <taxon>Chitinophagaceae</taxon>
        <taxon>Chitinophaga</taxon>
    </lineage>
</organism>
<sequence>MKDSLNNKCFIQAGSAISPQATFDSDDWSRQLIASDTNRMECIEPAYAAFIAPNSLRRMSRLLKMGLTTAMKCLQEAGITVPGAIITGTGKGSLQDTERFLKNIEEYSERALNPTPFIQSTYNAINGLIALQQQCTRYNNTFVNRGFSFENAMLDSLLYLREHPAETVLLGAFEEMTAEHFFIKERAGYWKPGVNNLNFLQQGNTPGSIAGEGTAYFCLSNQQDSSSLARLRDVEMLYKPGAEKLRSSLQQFLSSNELKVEDISLLLSGENGDARFQQYYDAVEAALGEVPKLPYKVFCGEYDTSTAFATWMASKLMGSGETPLTVSNLLTKPYTSLQNILIYNNYMGDQHSFILIQKA</sequence>
<accession>A0A291QPK7</accession>
<dbReference type="InterPro" id="IPR014030">
    <property type="entry name" value="Ketoacyl_synth_N"/>
</dbReference>
<dbReference type="RefSeq" id="WP_098192164.1">
    <property type="nucleotide sequence ID" value="NZ_CP023777.1"/>
</dbReference>
<dbReference type="KEGG" id="cbae:COR50_00585"/>
<evidence type="ECO:0000259" key="1">
    <source>
        <dbReference type="Pfam" id="PF13723"/>
    </source>
</evidence>
<evidence type="ECO:0000313" key="2">
    <source>
        <dbReference type="EMBL" id="ATL45774.1"/>
    </source>
</evidence>
<name>A0A291QPK7_9BACT</name>
<protein>
    <recommendedName>
        <fullName evidence="1">Beta-ketoacyl synthase-like N-terminal domain-containing protein</fullName>
    </recommendedName>
</protein>
<dbReference type="Pfam" id="PF13723">
    <property type="entry name" value="Ketoacyl-synt_2"/>
    <property type="match status" value="1"/>
</dbReference>
<dbReference type="SUPFAM" id="SSF53901">
    <property type="entry name" value="Thiolase-like"/>
    <property type="match status" value="1"/>
</dbReference>
<dbReference type="AlphaFoldDB" id="A0A291QPK7"/>
<dbReference type="OrthoDB" id="1404523at2"/>
<dbReference type="EMBL" id="CP023777">
    <property type="protein sequence ID" value="ATL45774.1"/>
    <property type="molecule type" value="Genomic_DNA"/>
</dbReference>
<dbReference type="GO" id="GO:0016746">
    <property type="term" value="F:acyltransferase activity"/>
    <property type="evidence" value="ECO:0007669"/>
    <property type="project" value="InterPro"/>
</dbReference>
<proteinExistence type="predicted"/>
<dbReference type="Gene3D" id="3.40.47.10">
    <property type="match status" value="1"/>
</dbReference>
<dbReference type="Proteomes" id="UP000220133">
    <property type="component" value="Chromosome"/>
</dbReference>
<dbReference type="InterPro" id="IPR016039">
    <property type="entry name" value="Thiolase-like"/>
</dbReference>
<gene>
    <name evidence="2" type="ORF">COR50_00585</name>
</gene>